<dbReference type="PATRIC" id="fig|1440763.5.peg.3473"/>
<dbReference type="EMBL" id="CP017480">
    <property type="protein sequence ID" value="APG03384.1"/>
    <property type="molecule type" value="Genomic_DNA"/>
</dbReference>
<gene>
    <name evidence="1" type="ORF">BJI69_05290</name>
</gene>
<dbReference type="Proteomes" id="UP000182987">
    <property type="component" value="Chromosome"/>
</dbReference>
<name>A0A0G9HC85_9GAMM</name>
<dbReference type="InterPro" id="IPR011067">
    <property type="entry name" value="Plasmid_toxin/cell-grow_inhib"/>
</dbReference>
<protein>
    <submittedName>
        <fullName evidence="1">Uncharacterized protein</fullName>
    </submittedName>
</protein>
<dbReference type="OrthoDB" id="7565736at2"/>
<dbReference type="Pfam" id="PF02452">
    <property type="entry name" value="PemK_toxin"/>
    <property type="match status" value="1"/>
</dbReference>
<evidence type="ECO:0000313" key="2">
    <source>
        <dbReference type="Proteomes" id="UP000182987"/>
    </source>
</evidence>
<dbReference type="RefSeq" id="WP_046968927.1">
    <property type="nucleotide sequence ID" value="NZ_CP017480.1"/>
</dbReference>
<keyword evidence="2" id="KW-1185">Reference proteome</keyword>
<dbReference type="GO" id="GO:0003677">
    <property type="term" value="F:DNA binding"/>
    <property type="evidence" value="ECO:0007669"/>
    <property type="project" value="InterPro"/>
</dbReference>
<dbReference type="KEGG" id="lrz:BJI69_05290"/>
<dbReference type="InterPro" id="IPR003477">
    <property type="entry name" value="PemK-like"/>
</dbReference>
<dbReference type="SUPFAM" id="SSF50118">
    <property type="entry name" value="Cell growth inhibitor/plasmid maintenance toxic component"/>
    <property type="match status" value="1"/>
</dbReference>
<dbReference type="AlphaFoldDB" id="A0A0G9HC85"/>
<dbReference type="Gene3D" id="2.30.30.110">
    <property type="match status" value="1"/>
</dbReference>
<accession>A0A0G9HC85</accession>
<sequence>MVKVRPAIVVGRTLEGRRGLVNIVPISMTAPARRRLWHVPISVAAMPPGWREKPGDRWAKCDMLTVVSLERLSLTASARRSGYRRFGQDQVDGRTMRDIRRAIAYMFELF</sequence>
<proteinExistence type="predicted"/>
<reference evidence="2" key="1">
    <citation type="submission" date="2016-09" db="EMBL/GenBank/DDBJ databases">
        <authorList>
            <person name="Lysoe E."/>
        </authorList>
    </citation>
    <scope>NUCLEOTIDE SEQUENCE [LARGE SCALE GENOMIC DNA]</scope>
    <source>
        <strain evidence="2">LJ96T</strain>
    </source>
</reference>
<evidence type="ECO:0000313" key="1">
    <source>
        <dbReference type="EMBL" id="APG03384.1"/>
    </source>
</evidence>
<organism evidence="1 2">
    <name type="scientific">Luteibacter rhizovicinus DSM 16549</name>
    <dbReference type="NCBI Taxonomy" id="1440763"/>
    <lineage>
        <taxon>Bacteria</taxon>
        <taxon>Pseudomonadati</taxon>
        <taxon>Pseudomonadota</taxon>
        <taxon>Gammaproteobacteria</taxon>
        <taxon>Lysobacterales</taxon>
        <taxon>Rhodanobacteraceae</taxon>
        <taxon>Luteibacter</taxon>
    </lineage>
</organism>